<keyword evidence="4 13" id="KW-0165">Cleavage on pair of basic residues</keyword>
<dbReference type="GO" id="GO:0004222">
    <property type="term" value="F:metalloendopeptidase activity"/>
    <property type="evidence" value="ECO:0007669"/>
    <property type="project" value="InterPro"/>
</dbReference>
<keyword evidence="3 13" id="KW-0645">Protease</keyword>
<evidence type="ECO:0000256" key="7">
    <source>
        <dbReference type="ARBA" id="ARBA00022801"/>
    </source>
</evidence>
<dbReference type="InterPro" id="IPR024079">
    <property type="entry name" value="MetalloPept_cat_dom_sf"/>
</dbReference>
<evidence type="ECO:0000313" key="16">
    <source>
        <dbReference type="Proteomes" id="UP000053831"/>
    </source>
</evidence>
<proteinExistence type="inferred from homology"/>
<dbReference type="PANTHER" id="PTHR37016">
    <property type="match status" value="1"/>
</dbReference>
<keyword evidence="10" id="KW-0865">Zymogen</keyword>
<dbReference type="AlphaFoldDB" id="A0A0N0RSX3"/>
<comment type="caution">
    <text evidence="15">The sequence shown here is derived from an EMBL/GenBank/DDBJ whole genome shotgun (WGS) entry which is preliminary data.</text>
</comment>
<evidence type="ECO:0000256" key="8">
    <source>
        <dbReference type="ARBA" id="ARBA00022833"/>
    </source>
</evidence>
<evidence type="ECO:0000256" key="14">
    <source>
        <dbReference type="SAM" id="MobiDB-lite"/>
    </source>
</evidence>
<feature type="binding site" evidence="12">
    <location>
        <position position="268"/>
    </location>
    <ligand>
        <name>Zn(2+)</name>
        <dbReference type="ChEBI" id="CHEBI:29105"/>
        <note>catalytic</note>
    </ligand>
</feature>
<feature type="region of interest" description="Disordered" evidence="14">
    <location>
        <begin position="104"/>
        <end position="136"/>
    </location>
</feature>
<dbReference type="STRING" id="150374.A0A0N0RSX3"/>
<comment type="catalytic activity">
    <reaction evidence="1 13">
        <text>Preferential cleavage of bonds with hydrophobic residues in P1'. Also 3-Asn-|-Gln-4 and 8-Gly-|-Ser-9 bonds in insulin B chain.</text>
        <dbReference type="EC" id="3.4.24.39"/>
    </reaction>
</comment>
<evidence type="ECO:0000256" key="13">
    <source>
        <dbReference type="RuleBase" id="RU361126"/>
    </source>
</evidence>
<organism evidence="15 16">
    <name type="scientific">Escovopsis weberi</name>
    <dbReference type="NCBI Taxonomy" id="150374"/>
    <lineage>
        <taxon>Eukaryota</taxon>
        <taxon>Fungi</taxon>
        <taxon>Dikarya</taxon>
        <taxon>Ascomycota</taxon>
        <taxon>Pezizomycotina</taxon>
        <taxon>Sordariomycetes</taxon>
        <taxon>Hypocreomycetidae</taxon>
        <taxon>Hypocreales</taxon>
        <taxon>Hypocreaceae</taxon>
        <taxon>Escovopsis</taxon>
    </lineage>
</organism>
<evidence type="ECO:0000256" key="1">
    <source>
        <dbReference type="ARBA" id="ARBA00001187"/>
    </source>
</evidence>
<gene>
    <name evidence="15" type="ORF">ESCO_006536</name>
</gene>
<dbReference type="InterPro" id="IPR001384">
    <property type="entry name" value="Peptidase_M35"/>
</dbReference>
<dbReference type="GO" id="GO:0006508">
    <property type="term" value="P:proteolysis"/>
    <property type="evidence" value="ECO:0007669"/>
    <property type="project" value="UniProtKB-KW"/>
</dbReference>
<keyword evidence="7 13" id="KW-0378">Hydrolase</keyword>
<evidence type="ECO:0000256" key="12">
    <source>
        <dbReference type="PIRSR" id="PIRSR601384-2"/>
    </source>
</evidence>
<protein>
    <recommendedName>
        <fullName evidence="13">Neutral protease 2</fullName>
        <ecNumber evidence="13">3.4.24.39</ecNumber>
    </recommendedName>
    <alternativeName>
        <fullName evidence="13">Deuterolysin</fullName>
    </alternativeName>
</protein>
<dbReference type="Gene3D" id="2.60.40.2970">
    <property type="match status" value="1"/>
</dbReference>
<keyword evidence="13" id="KW-0964">Secreted</keyword>
<evidence type="ECO:0000256" key="4">
    <source>
        <dbReference type="ARBA" id="ARBA00022685"/>
    </source>
</evidence>
<keyword evidence="8 12" id="KW-0862">Zinc</keyword>
<evidence type="ECO:0000256" key="11">
    <source>
        <dbReference type="PIRSR" id="PIRSR601384-1"/>
    </source>
</evidence>
<comment type="cofactor">
    <cofactor evidence="12 13">
        <name>Zn(2+)</name>
        <dbReference type="ChEBI" id="CHEBI:29105"/>
    </cofactor>
    <text evidence="12 13">Binds 1 zinc ion per subunit.</text>
</comment>
<evidence type="ECO:0000313" key="15">
    <source>
        <dbReference type="EMBL" id="KOS17272.1"/>
    </source>
</evidence>
<feature type="binding site" evidence="12">
    <location>
        <position position="264"/>
    </location>
    <ligand>
        <name>Zn(2+)</name>
        <dbReference type="ChEBI" id="CHEBI:29105"/>
        <note>catalytic</note>
    </ligand>
</feature>
<comment type="function">
    <text evidence="13">Secreted metalloproteinase that allows assimilation of proteinaceous substrates. Shows high activities on basic nuclear substrates such as histone and protamine.</text>
</comment>
<dbReference type="PANTHER" id="PTHR37016:SF2">
    <property type="entry name" value="NEUTRAL PROTEASE 2 HOMOLOG SNOG_02177"/>
    <property type="match status" value="1"/>
</dbReference>
<dbReference type="EC" id="3.4.24.39" evidence="13"/>
<reference evidence="15 16" key="1">
    <citation type="submission" date="2015-07" db="EMBL/GenBank/DDBJ databases">
        <title>The genome of the fungus Escovopsis weberi, a specialized disease agent of ant agriculture.</title>
        <authorList>
            <person name="de Man T.J."/>
            <person name="Stajich J.E."/>
            <person name="Kubicek C.P."/>
            <person name="Chenthamara K."/>
            <person name="Atanasova L."/>
            <person name="Druzhinina I.S."/>
            <person name="Birnbaum S."/>
            <person name="Barribeau S.M."/>
            <person name="Teiling C."/>
            <person name="Suen G."/>
            <person name="Currie C."/>
            <person name="Gerardo N.M."/>
        </authorList>
    </citation>
    <scope>NUCLEOTIDE SEQUENCE [LARGE SCALE GENOMIC DNA]</scope>
</reference>
<keyword evidence="16" id="KW-1185">Reference proteome</keyword>
<evidence type="ECO:0000256" key="2">
    <source>
        <dbReference type="ARBA" id="ARBA00010279"/>
    </source>
</evidence>
<evidence type="ECO:0000256" key="9">
    <source>
        <dbReference type="ARBA" id="ARBA00023049"/>
    </source>
</evidence>
<dbReference type="Pfam" id="PF02102">
    <property type="entry name" value="Peptidase_M35"/>
    <property type="match status" value="1"/>
</dbReference>
<feature type="active site" evidence="11">
    <location>
        <position position="265"/>
    </location>
</feature>
<evidence type="ECO:0000256" key="6">
    <source>
        <dbReference type="ARBA" id="ARBA00022729"/>
    </source>
</evidence>
<feature type="binding site" evidence="12">
    <location>
        <position position="277"/>
    </location>
    <ligand>
        <name>Zn(2+)</name>
        <dbReference type="ChEBI" id="CHEBI:29105"/>
        <note>catalytic</note>
    </ligand>
</feature>
<dbReference type="SUPFAM" id="SSF55486">
    <property type="entry name" value="Metalloproteases ('zincins'), catalytic domain"/>
    <property type="match status" value="1"/>
</dbReference>
<feature type="compositionally biased region" description="Basic and acidic residues" evidence="14">
    <location>
        <begin position="107"/>
        <end position="136"/>
    </location>
</feature>
<dbReference type="Proteomes" id="UP000053831">
    <property type="component" value="Unassembled WGS sequence"/>
</dbReference>
<evidence type="ECO:0000256" key="10">
    <source>
        <dbReference type="ARBA" id="ARBA00023145"/>
    </source>
</evidence>
<comment type="similarity">
    <text evidence="2 13">Belongs to the peptidase M35 family.</text>
</comment>
<dbReference type="GO" id="GO:0005576">
    <property type="term" value="C:extracellular region"/>
    <property type="evidence" value="ECO:0007669"/>
    <property type="project" value="UniProtKB-SubCell"/>
</dbReference>
<name>A0A0N0RSX3_ESCWE</name>
<keyword evidence="6" id="KW-0732">Signal</keyword>
<dbReference type="EMBL" id="LGSR01000026">
    <property type="protein sequence ID" value="KOS17272.1"/>
    <property type="molecule type" value="Genomic_DNA"/>
</dbReference>
<dbReference type="OrthoDB" id="412874at2759"/>
<keyword evidence="5 12" id="KW-0479">Metal-binding</keyword>
<sequence length="312" mass="34053">MLDTSAVEKVQVKANDQEVAFDGIRLRIATHFLEETEFQELPAGQSITVTIDVAQAHDLSSGGIYKVLASGAFSFAEEGSTELVGSVAYESNHLWVDVDGEAAAASHDTHHSHEAYPSHDAQHSHDARRSHSEKRSTIQNDCAGYKMGVSQSGLRNCADMARRAQQAATWGSAEKLVEYFKSSSDHVRQTVSDVFGRVAAECDTNNPGVSKLHCSDVMGACRTNVLAYTSPTDALMVYCDLYFQVLPATTMACHEQDQATTDIHEATHLYQIKGTLDYGGYGYDFVRSLPGEKNLNHADTYALYANAIWSGC</sequence>
<dbReference type="CDD" id="cd11008">
    <property type="entry name" value="M35_deuterolysin_like"/>
    <property type="match status" value="1"/>
</dbReference>
<dbReference type="Gene3D" id="3.40.390.10">
    <property type="entry name" value="Collagenase (Catalytic Domain)"/>
    <property type="match status" value="1"/>
</dbReference>
<dbReference type="InterPro" id="IPR050414">
    <property type="entry name" value="Fungal_M35_metalloproteases"/>
</dbReference>
<comment type="subcellular location">
    <subcellularLocation>
        <location evidence="13">Secreted</location>
    </subcellularLocation>
</comment>
<keyword evidence="9 13" id="KW-0482">Metalloprotease</keyword>
<evidence type="ECO:0000256" key="3">
    <source>
        <dbReference type="ARBA" id="ARBA00022670"/>
    </source>
</evidence>
<dbReference type="PRINTS" id="PR00768">
    <property type="entry name" value="DEUTEROLYSIN"/>
</dbReference>
<dbReference type="GO" id="GO:0046872">
    <property type="term" value="F:metal ion binding"/>
    <property type="evidence" value="ECO:0007669"/>
    <property type="project" value="UniProtKB-KW"/>
</dbReference>
<evidence type="ECO:0000256" key="5">
    <source>
        <dbReference type="ARBA" id="ARBA00022723"/>
    </source>
</evidence>
<accession>A0A0N0RSX3</accession>